<dbReference type="PROSITE" id="PS50112">
    <property type="entry name" value="PAS"/>
    <property type="match status" value="1"/>
</dbReference>
<dbReference type="InterPro" id="IPR011006">
    <property type="entry name" value="CheY-like_superfamily"/>
</dbReference>
<dbReference type="SUPFAM" id="SSF55874">
    <property type="entry name" value="ATPase domain of HSP90 chaperone/DNA topoisomerase II/histidine kinase"/>
    <property type="match status" value="1"/>
</dbReference>
<dbReference type="SMART" id="SM00388">
    <property type="entry name" value="HisKA"/>
    <property type="match status" value="1"/>
</dbReference>
<dbReference type="Gene3D" id="1.10.287.130">
    <property type="match status" value="1"/>
</dbReference>
<dbReference type="Pfam" id="PF13426">
    <property type="entry name" value="PAS_9"/>
    <property type="match status" value="1"/>
</dbReference>
<keyword evidence="5" id="KW-0547">Nucleotide-binding</keyword>
<dbReference type="InterPro" id="IPR004358">
    <property type="entry name" value="Sig_transdc_His_kin-like_C"/>
</dbReference>
<dbReference type="Proteomes" id="UP000727456">
    <property type="component" value="Unassembled WGS sequence"/>
</dbReference>
<dbReference type="NCBIfam" id="TIGR00229">
    <property type="entry name" value="sensory_box"/>
    <property type="match status" value="1"/>
</dbReference>
<feature type="domain" description="PAC" evidence="13">
    <location>
        <begin position="89"/>
        <end position="142"/>
    </location>
</feature>
<protein>
    <recommendedName>
        <fullName evidence="2">histidine kinase</fullName>
        <ecNumber evidence="2">2.7.13.3</ecNumber>
    </recommendedName>
</protein>
<keyword evidence="6" id="KW-0418">Kinase</keyword>
<keyword evidence="3 9" id="KW-0597">Phosphoprotein</keyword>
<evidence type="ECO:0000256" key="8">
    <source>
        <dbReference type="ARBA" id="ARBA00023012"/>
    </source>
</evidence>
<dbReference type="Gene3D" id="3.30.450.20">
    <property type="entry name" value="PAS domain"/>
    <property type="match status" value="1"/>
</dbReference>
<dbReference type="SUPFAM" id="SSF52172">
    <property type="entry name" value="CheY-like"/>
    <property type="match status" value="1"/>
</dbReference>
<evidence type="ECO:0000256" key="2">
    <source>
        <dbReference type="ARBA" id="ARBA00012438"/>
    </source>
</evidence>
<evidence type="ECO:0000259" key="12">
    <source>
        <dbReference type="PROSITE" id="PS50112"/>
    </source>
</evidence>
<comment type="caution">
    <text evidence="14">The sequence shown here is derived from an EMBL/GenBank/DDBJ whole genome shotgun (WGS) entry which is preliminary data.</text>
</comment>
<dbReference type="InterPro" id="IPR000014">
    <property type="entry name" value="PAS"/>
</dbReference>
<dbReference type="InterPro" id="IPR003661">
    <property type="entry name" value="HisK_dim/P_dom"/>
</dbReference>
<organism evidence="14 15">
    <name type="scientific">Sphingomonas vulcanisoli</name>
    <dbReference type="NCBI Taxonomy" id="1658060"/>
    <lineage>
        <taxon>Bacteria</taxon>
        <taxon>Pseudomonadati</taxon>
        <taxon>Pseudomonadota</taxon>
        <taxon>Alphaproteobacteria</taxon>
        <taxon>Sphingomonadales</taxon>
        <taxon>Sphingomonadaceae</taxon>
        <taxon>Sphingomonas</taxon>
    </lineage>
</organism>
<dbReference type="SMART" id="SM00448">
    <property type="entry name" value="REC"/>
    <property type="match status" value="1"/>
</dbReference>
<evidence type="ECO:0000259" key="13">
    <source>
        <dbReference type="PROSITE" id="PS50113"/>
    </source>
</evidence>
<dbReference type="InterPro" id="IPR001610">
    <property type="entry name" value="PAC"/>
</dbReference>
<dbReference type="PROSITE" id="PS50110">
    <property type="entry name" value="RESPONSE_REGULATORY"/>
    <property type="match status" value="1"/>
</dbReference>
<gene>
    <name evidence="14" type="ORF">FHS31_000205</name>
</gene>
<evidence type="ECO:0000256" key="6">
    <source>
        <dbReference type="ARBA" id="ARBA00022777"/>
    </source>
</evidence>
<evidence type="ECO:0000259" key="11">
    <source>
        <dbReference type="PROSITE" id="PS50110"/>
    </source>
</evidence>
<evidence type="ECO:0000313" key="14">
    <source>
        <dbReference type="EMBL" id="NIJ06623.1"/>
    </source>
</evidence>
<dbReference type="PANTHER" id="PTHR43065:SF46">
    <property type="entry name" value="C4-DICARBOXYLATE TRANSPORT SENSOR PROTEIN DCTB"/>
    <property type="match status" value="1"/>
</dbReference>
<evidence type="ECO:0000259" key="10">
    <source>
        <dbReference type="PROSITE" id="PS50109"/>
    </source>
</evidence>
<name>A0ABX0TM82_9SPHN</name>
<dbReference type="PANTHER" id="PTHR43065">
    <property type="entry name" value="SENSOR HISTIDINE KINASE"/>
    <property type="match status" value="1"/>
</dbReference>
<evidence type="ECO:0000256" key="4">
    <source>
        <dbReference type="ARBA" id="ARBA00022679"/>
    </source>
</evidence>
<dbReference type="InterPro" id="IPR005467">
    <property type="entry name" value="His_kinase_dom"/>
</dbReference>
<dbReference type="Pfam" id="PF02518">
    <property type="entry name" value="HATPase_c"/>
    <property type="match status" value="1"/>
</dbReference>
<dbReference type="Pfam" id="PF00512">
    <property type="entry name" value="HisKA"/>
    <property type="match status" value="1"/>
</dbReference>
<evidence type="ECO:0000313" key="15">
    <source>
        <dbReference type="Proteomes" id="UP000727456"/>
    </source>
</evidence>
<dbReference type="PROSITE" id="PS50113">
    <property type="entry name" value="PAC"/>
    <property type="match status" value="1"/>
</dbReference>
<evidence type="ECO:0000256" key="7">
    <source>
        <dbReference type="ARBA" id="ARBA00022840"/>
    </source>
</evidence>
<feature type="domain" description="Histidine kinase" evidence="10">
    <location>
        <begin position="155"/>
        <end position="370"/>
    </location>
</feature>
<dbReference type="InterPro" id="IPR036890">
    <property type="entry name" value="HATPase_C_sf"/>
</dbReference>
<dbReference type="RefSeq" id="WP_167071183.1">
    <property type="nucleotide sequence ID" value="NZ_JAAOZC010000001.1"/>
</dbReference>
<evidence type="ECO:0000256" key="3">
    <source>
        <dbReference type="ARBA" id="ARBA00022553"/>
    </source>
</evidence>
<dbReference type="SUPFAM" id="SSF47384">
    <property type="entry name" value="Homodimeric domain of signal transducing histidine kinase"/>
    <property type="match status" value="1"/>
</dbReference>
<dbReference type="PRINTS" id="PR00344">
    <property type="entry name" value="BCTRLSENSOR"/>
</dbReference>
<dbReference type="SMART" id="SM00091">
    <property type="entry name" value="PAS"/>
    <property type="match status" value="1"/>
</dbReference>
<feature type="domain" description="PAS" evidence="12">
    <location>
        <begin position="22"/>
        <end position="88"/>
    </location>
</feature>
<dbReference type="SMART" id="SM00086">
    <property type="entry name" value="PAC"/>
    <property type="match status" value="1"/>
</dbReference>
<comment type="catalytic activity">
    <reaction evidence="1">
        <text>ATP + protein L-histidine = ADP + protein N-phospho-L-histidine.</text>
        <dbReference type="EC" id="2.7.13.3"/>
    </reaction>
</comment>
<dbReference type="InterPro" id="IPR003594">
    <property type="entry name" value="HATPase_dom"/>
</dbReference>
<feature type="modified residue" description="4-aspartylphosphate" evidence="9">
    <location>
        <position position="437"/>
    </location>
</feature>
<dbReference type="CDD" id="cd00082">
    <property type="entry name" value="HisKA"/>
    <property type="match status" value="1"/>
</dbReference>
<dbReference type="CDD" id="cd00130">
    <property type="entry name" value="PAS"/>
    <property type="match status" value="1"/>
</dbReference>
<proteinExistence type="predicted"/>
<keyword evidence="4" id="KW-0808">Transferase</keyword>
<dbReference type="InterPro" id="IPR000700">
    <property type="entry name" value="PAS-assoc_C"/>
</dbReference>
<reference evidence="14 15" key="1">
    <citation type="submission" date="2020-03" db="EMBL/GenBank/DDBJ databases">
        <title>Genomic Encyclopedia of Type Strains, Phase III (KMG-III): the genomes of soil and plant-associated and newly described type strains.</title>
        <authorList>
            <person name="Whitman W."/>
        </authorList>
    </citation>
    <scope>NUCLEOTIDE SEQUENCE [LARGE SCALE GENOMIC DNA]</scope>
    <source>
        <strain evidence="14 15">CECT 8804</strain>
    </source>
</reference>
<dbReference type="Gene3D" id="3.40.50.2300">
    <property type="match status" value="1"/>
</dbReference>
<dbReference type="PROSITE" id="PS50109">
    <property type="entry name" value="HIS_KIN"/>
    <property type="match status" value="1"/>
</dbReference>
<dbReference type="EC" id="2.7.13.3" evidence="2"/>
<evidence type="ECO:0000256" key="5">
    <source>
        <dbReference type="ARBA" id="ARBA00022741"/>
    </source>
</evidence>
<dbReference type="InterPro" id="IPR035965">
    <property type="entry name" value="PAS-like_dom_sf"/>
</dbReference>
<keyword evidence="15" id="KW-1185">Reference proteome</keyword>
<keyword evidence="7" id="KW-0067">ATP-binding</keyword>
<dbReference type="InterPro" id="IPR001789">
    <property type="entry name" value="Sig_transdc_resp-reg_receiver"/>
</dbReference>
<keyword evidence="8" id="KW-0902">Two-component regulatory system</keyword>
<dbReference type="EMBL" id="JAAOZC010000001">
    <property type="protein sequence ID" value="NIJ06623.1"/>
    <property type="molecule type" value="Genomic_DNA"/>
</dbReference>
<dbReference type="Pfam" id="PF00072">
    <property type="entry name" value="Response_reg"/>
    <property type="match status" value="1"/>
</dbReference>
<accession>A0ABX0TM82</accession>
<dbReference type="SMART" id="SM00387">
    <property type="entry name" value="HATPase_c"/>
    <property type="match status" value="1"/>
</dbReference>
<sequence length="503" mass="54452">MEQQVSAVDQRNYDITRIRELALDAVPQSVVVSDALRDGCPMIYVNAAFEKLTGYSADEVMGRSCNLLSGPQTAPYVRQRIRTAVREHAPFHGLVLNYRKDGSQFWNDLTIIPVDDGQNGKFFVGVQIDVTERLQLEDSLRESQKMEALGKLSGGLAHDFNNILALIMGNAEIIAGEAPVGSLLHEAARDIIEAADGGSNVVARLLQFARGQSTASESVNVNALIQSVVALLARTMAKTIHFQTDLSASVGTVIADKTLFETALVNLSLNARDAMPNGGSIRISTRRRADAGPGLENAIVISVTDTGQGMDEETRLRAFEPFFTTKDNDKGTGLGLSMVYRFVRQSGGYAKIESSLGQGTTIELILPSEQAMPVAPDALAEGSNAPRVLIVEDEGKVRKLLAIHLARAGYIVDEAANGEEAMHLVRELHPYDLIVSDIRMGDGMSGIDLVAAVRAERPDMPMLLITAFADELESPPPHISSVPILRKPFRTKELLEAIAQVRG</sequence>
<dbReference type="InterPro" id="IPR036097">
    <property type="entry name" value="HisK_dim/P_sf"/>
</dbReference>
<feature type="domain" description="Response regulatory" evidence="11">
    <location>
        <begin position="387"/>
        <end position="502"/>
    </location>
</feature>
<evidence type="ECO:0000256" key="1">
    <source>
        <dbReference type="ARBA" id="ARBA00000085"/>
    </source>
</evidence>
<evidence type="ECO:0000256" key="9">
    <source>
        <dbReference type="PROSITE-ProRule" id="PRU00169"/>
    </source>
</evidence>
<dbReference type="SUPFAM" id="SSF55785">
    <property type="entry name" value="PYP-like sensor domain (PAS domain)"/>
    <property type="match status" value="1"/>
</dbReference>
<dbReference type="Gene3D" id="3.30.565.10">
    <property type="entry name" value="Histidine kinase-like ATPase, C-terminal domain"/>
    <property type="match status" value="1"/>
</dbReference>